<proteinExistence type="predicted"/>
<comment type="caution">
    <text evidence="1">The sequence shown here is derived from an EMBL/GenBank/DDBJ whole genome shotgun (WGS) entry which is preliminary data.</text>
</comment>
<dbReference type="EMBL" id="JAGGJR010000006">
    <property type="protein sequence ID" value="MBP1874023.1"/>
    <property type="molecule type" value="Genomic_DNA"/>
</dbReference>
<keyword evidence="2" id="KW-1185">Reference proteome</keyword>
<evidence type="ECO:0000313" key="2">
    <source>
        <dbReference type="Proteomes" id="UP000823773"/>
    </source>
</evidence>
<sequence length="973" mass="110140">MSKVVDDLKSFQAYVALLDGDEKGEAQVFCDRLFKAFGHDGYKEAGASLEFRIKKRSSKGTSFADLIWKPRLLLEMKKRGEKLQLHYYQAFNYWLNAVPNRPRYVVLCNFDEFWIYDFDRQLDEPVDRIAVSELPVRYTALNFLFPEDRQPIFNNDREAVSRRAADQTAELFRSLVGRPQKPIPRHEAQRFVLQLVVAMFAEDIDMLPAGTVTSIIRDCLKHGMSSYDLLGGLFRQMNDPKPAKGGRFVGVPYFNGGLFAEVEAIDLAPGEMALIGGEEGVATKDWSKVNPAIFGTLFQQSMDEKLRHQHGRHFTSEADIQRVIGPCIVRPWQARIDAAKNRQELLALRRELSEYRVLDPACGSGNFLYVAFRELARLDIQLMMRLKLMISRKDFLNQAKLLSVISPRQFFGMDNDPFGVELAKVTLMLAKKLALDEAVETFAEGEGEFQRGTKEFAFHNEEALPLDNLDNNLLLGDALFMEWPDAEVIVGNPPYQSKNKLQAELGPAYLHKLRERHPEVDGRADYCVYWYRLAHDRLKDGQHAGLVGTNTIRQNYSRHSGLDYIVGNGGTITEAVSSMIWPGKAVVHVSIANWMKGDAPGPKRLYIQEGNIINSGWRFADLDRIPSSLSFALDVTKAIPLITNTRGGCHQGQTHGHEGFLVAKETAEALLKKKPAYSAVLKPFMISDDLMGEQGGKPSRYVIDFTGLELLEAREFPELFSQVETSVLPDRIKAAKKEAERNKELLDDNPKAKVNRHHEGFLKRWWQMSYARADMISEITELPRYIACGRVTKRPIFEFVSPSIRPNDALTVFSHADDYTFGILQSSVHWLWFVERCSTIKSDPRYTSNTVFDSFPWPQAPTGRAISDVAAASVHLRDERRRLLAKHNITLRELYRSIELPGDHPLKVATATLDDAVRKAYGMAKKQDPLQFLLDLNLDLAKLETDGKAIISPGLPPFVKKPAQFVTADCIQP</sequence>
<accession>A0ACC5SYW8</accession>
<name>A0ACC5SYW8_ENSAD</name>
<protein>
    <submittedName>
        <fullName evidence="1">Uncharacterized protein</fullName>
    </submittedName>
</protein>
<dbReference type="Proteomes" id="UP000823773">
    <property type="component" value="Unassembled WGS sequence"/>
</dbReference>
<gene>
    <name evidence="1" type="ORF">J2Z19_003747</name>
</gene>
<reference evidence="1" key="1">
    <citation type="submission" date="2021-03" db="EMBL/GenBank/DDBJ databases">
        <title>Genomic Encyclopedia of Type Strains, Phase IV (KMG-IV): sequencing the most valuable type-strain genomes for metagenomic binning, comparative biology and taxonomic classification.</title>
        <authorList>
            <person name="Goeker M."/>
        </authorList>
    </citation>
    <scope>NUCLEOTIDE SEQUENCE</scope>
    <source>
        <strain evidence="1">DSM 18131</strain>
    </source>
</reference>
<organism evidence="1 2">
    <name type="scientific">Ensifer adhaerens</name>
    <name type="common">Sinorhizobium morelense</name>
    <dbReference type="NCBI Taxonomy" id="106592"/>
    <lineage>
        <taxon>Bacteria</taxon>
        <taxon>Pseudomonadati</taxon>
        <taxon>Pseudomonadota</taxon>
        <taxon>Alphaproteobacteria</taxon>
        <taxon>Hyphomicrobiales</taxon>
        <taxon>Rhizobiaceae</taxon>
        <taxon>Sinorhizobium/Ensifer group</taxon>
        <taxon>Ensifer</taxon>
    </lineage>
</organism>
<evidence type="ECO:0000313" key="1">
    <source>
        <dbReference type="EMBL" id="MBP1874023.1"/>
    </source>
</evidence>